<name>A0A1T4K5I9_9ENTE</name>
<organism evidence="3 4">
    <name type="scientific">Pilibacter termitis</name>
    <dbReference type="NCBI Taxonomy" id="263852"/>
    <lineage>
        <taxon>Bacteria</taxon>
        <taxon>Bacillati</taxon>
        <taxon>Bacillota</taxon>
        <taxon>Bacilli</taxon>
        <taxon>Lactobacillales</taxon>
        <taxon>Enterococcaceae</taxon>
        <taxon>Pilibacter</taxon>
    </lineage>
</organism>
<dbReference type="EMBL" id="FUXI01000001">
    <property type="protein sequence ID" value="SJZ37672.1"/>
    <property type="molecule type" value="Genomic_DNA"/>
</dbReference>
<reference evidence="3 4" key="1">
    <citation type="submission" date="2017-02" db="EMBL/GenBank/DDBJ databases">
        <authorList>
            <person name="Peterson S.W."/>
        </authorList>
    </citation>
    <scope>NUCLEOTIDE SEQUENCE [LARGE SCALE GENOMIC DNA]</scope>
    <source>
        <strain evidence="3 4">ATCC BAA-1030</strain>
    </source>
</reference>
<feature type="region of interest" description="Disordered" evidence="1">
    <location>
        <begin position="33"/>
        <end position="85"/>
    </location>
</feature>
<dbReference type="Gene3D" id="2.170.130.30">
    <property type="match status" value="1"/>
</dbReference>
<feature type="compositionally biased region" description="Low complexity" evidence="1">
    <location>
        <begin position="103"/>
        <end position="133"/>
    </location>
</feature>
<evidence type="ECO:0000256" key="1">
    <source>
        <dbReference type="SAM" id="MobiDB-lite"/>
    </source>
</evidence>
<evidence type="ECO:0000259" key="2">
    <source>
        <dbReference type="Pfam" id="PF14478"/>
    </source>
</evidence>
<evidence type="ECO:0000313" key="4">
    <source>
        <dbReference type="Proteomes" id="UP000190328"/>
    </source>
</evidence>
<dbReference type="InterPro" id="IPR027954">
    <property type="entry name" value="Transcobalamin-like_C"/>
</dbReference>
<dbReference type="Pfam" id="PF14478">
    <property type="entry name" value="DUF4430"/>
    <property type="match status" value="1"/>
</dbReference>
<dbReference type="STRING" id="263852.SAMN02745116_00097"/>
<feature type="compositionally biased region" description="Polar residues" evidence="1">
    <location>
        <begin position="33"/>
        <end position="47"/>
    </location>
</feature>
<dbReference type="RefSeq" id="WP_234984583.1">
    <property type="nucleotide sequence ID" value="NZ_FUXI01000001.1"/>
</dbReference>
<sequence>MKTKTGKILLGVLYLLIIVFGCVFFNQASKSDQASNATSNSSTVVKESQTSKATGKTTSSSEKKSSSSTQASKKATSQSTAGKTEEVVQFSENVVNHGANDEQGSQVQSQGGSKTASTPNNSTPTSSSNTKPKPVNPEDVEVDTKETYRATVSIRVDTILKNMDKLDPEKKSIIPNNGVILPKMEVEFSKNESAFEVLQRVTKEKGIHLEATFTPGYNSAYIEGIANIYEFDCGPLSGWLYKVNNWFPNYGSSRYVLQNGDVVEWLYTCDLGKDVGSPQ</sequence>
<proteinExistence type="predicted"/>
<feature type="compositionally biased region" description="Low complexity" evidence="1">
    <location>
        <begin position="48"/>
        <end position="82"/>
    </location>
</feature>
<gene>
    <name evidence="3" type="ORF">SAMN02745116_00097</name>
</gene>
<accession>A0A1T4K5I9</accession>
<dbReference type="AlphaFoldDB" id="A0A1T4K5I9"/>
<evidence type="ECO:0000313" key="3">
    <source>
        <dbReference type="EMBL" id="SJZ37672.1"/>
    </source>
</evidence>
<feature type="domain" description="Transcobalamin-like C-terminal" evidence="2">
    <location>
        <begin position="192"/>
        <end position="268"/>
    </location>
</feature>
<keyword evidence="4" id="KW-1185">Reference proteome</keyword>
<feature type="region of interest" description="Disordered" evidence="1">
    <location>
        <begin position="98"/>
        <end position="142"/>
    </location>
</feature>
<protein>
    <recommendedName>
        <fullName evidence="2">Transcobalamin-like C-terminal domain-containing protein</fullName>
    </recommendedName>
</protein>
<dbReference type="Proteomes" id="UP000190328">
    <property type="component" value="Unassembled WGS sequence"/>
</dbReference>
<dbReference type="PROSITE" id="PS51257">
    <property type="entry name" value="PROKAR_LIPOPROTEIN"/>
    <property type="match status" value="1"/>
</dbReference>